<dbReference type="Gene3D" id="3.40.250.10">
    <property type="entry name" value="Rhodanese-like domain"/>
    <property type="match status" value="1"/>
</dbReference>
<evidence type="ECO:0000259" key="2">
    <source>
        <dbReference type="PROSITE" id="PS50206"/>
    </source>
</evidence>
<gene>
    <name evidence="3" type="ORF">ACFSHS_07950</name>
</gene>
<dbReference type="Pfam" id="PF00581">
    <property type="entry name" value="Rhodanese"/>
    <property type="match status" value="1"/>
</dbReference>
<feature type="domain" description="Rhodanese" evidence="2">
    <location>
        <begin position="94"/>
        <end position="143"/>
    </location>
</feature>
<accession>A0ABW4X8T9</accession>
<proteinExistence type="predicted"/>
<dbReference type="RefSeq" id="WP_376873860.1">
    <property type="nucleotide sequence ID" value="NZ_JBHUHP010000008.1"/>
</dbReference>
<comment type="caution">
    <text evidence="3">The sequence shown here is derived from an EMBL/GenBank/DDBJ whole genome shotgun (WGS) entry which is preliminary data.</text>
</comment>
<sequence length="146" mass="16430">MLSSLPPHDDRSVLVQRPHAQEEPCPAPSSSSSPAPRVRSRTWVRRRWRRNWRRAPSWSTCASRRRSTGTARSRGRSWRRAACWSSPYHRTEFDPSRRTILFCASGGRSALGAVSLAKLGYADVAHLDGGMKAWRNDGRPVVHPGT</sequence>
<reference evidence="4" key="1">
    <citation type="journal article" date="2019" name="Int. J. Syst. Evol. Microbiol.">
        <title>The Global Catalogue of Microorganisms (GCM) 10K type strain sequencing project: providing services to taxonomists for standard genome sequencing and annotation.</title>
        <authorList>
            <consortium name="The Broad Institute Genomics Platform"/>
            <consortium name="The Broad Institute Genome Sequencing Center for Infectious Disease"/>
            <person name="Wu L."/>
            <person name="Ma J."/>
        </authorList>
    </citation>
    <scope>NUCLEOTIDE SEQUENCE [LARGE SCALE GENOMIC DNA]</scope>
    <source>
        <strain evidence="4">JCM 3338</strain>
    </source>
</reference>
<evidence type="ECO:0000313" key="4">
    <source>
        <dbReference type="Proteomes" id="UP001597402"/>
    </source>
</evidence>
<organism evidence="3 4">
    <name type="scientific">Blastococcus deserti</name>
    <dbReference type="NCBI Taxonomy" id="2259033"/>
    <lineage>
        <taxon>Bacteria</taxon>
        <taxon>Bacillati</taxon>
        <taxon>Actinomycetota</taxon>
        <taxon>Actinomycetes</taxon>
        <taxon>Geodermatophilales</taxon>
        <taxon>Geodermatophilaceae</taxon>
        <taxon>Blastococcus</taxon>
    </lineage>
</organism>
<evidence type="ECO:0000313" key="3">
    <source>
        <dbReference type="EMBL" id="MFD2091509.1"/>
    </source>
</evidence>
<dbReference type="InterPro" id="IPR001763">
    <property type="entry name" value="Rhodanese-like_dom"/>
</dbReference>
<name>A0ABW4X8T9_9ACTN</name>
<dbReference type="SUPFAM" id="SSF52821">
    <property type="entry name" value="Rhodanese/Cell cycle control phosphatase"/>
    <property type="match status" value="1"/>
</dbReference>
<protein>
    <submittedName>
        <fullName evidence="3">Rhodanese-like domain-containing protein</fullName>
    </submittedName>
</protein>
<dbReference type="EMBL" id="JBHUHP010000008">
    <property type="protein sequence ID" value="MFD2091509.1"/>
    <property type="molecule type" value="Genomic_DNA"/>
</dbReference>
<feature type="compositionally biased region" description="Low complexity" evidence="1">
    <location>
        <begin position="28"/>
        <end position="37"/>
    </location>
</feature>
<dbReference type="PROSITE" id="PS50206">
    <property type="entry name" value="RHODANESE_3"/>
    <property type="match status" value="1"/>
</dbReference>
<keyword evidence="4" id="KW-1185">Reference proteome</keyword>
<dbReference type="Proteomes" id="UP001597402">
    <property type="component" value="Unassembled WGS sequence"/>
</dbReference>
<evidence type="ECO:0000256" key="1">
    <source>
        <dbReference type="SAM" id="MobiDB-lite"/>
    </source>
</evidence>
<dbReference type="InterPro" id="IPR036873">
    <property type="entry name" value="Rhodanese-like_dom_sf"/>
</dbReference>
<feature type="region of interest" description="Disordered" evidence="1">
    <location>
        <begin position="1"/>
        <end position="40"/>
    </location>
</feature>